<keyword evidence="1" id="KW-0732">Signal</keyword>
<sequence>MNFVILPMIFFLTVIHPKTGLAIDSARLSTTKQIRPGARAAAQLECKPLAGLQALKDKSLYLTLNINPESLIPMNQTIRRSEMLAASMAQKQNDVRLFFFFPVPAIFKHVTRGTDEEMLTMDIRISHFLTRVQPSGLLGSWSKF</sequence>
<dbReference type="Proteomes" id="UP000054564">
    <property type="component" value="Unassembled WGS sequence"/>
</dbReference>
<proteinExistence type="predicted"/>
<feature type="signal peptide" evidence="1">
    <location>
        <begin position="1"/>
        <end position="22"/>
    </location>
</feature>
<comment type="caution">
    <text evidence="2">The sequence shown here is derived from an EMBL/GenBank/DDBJ whole genome shotgun (WGS) entry which is preliminary data.</text>
</comment>
<organism evidence="2 3">
    <name type="scientific">Puccinia striiformis f. sp. tritici PST-78</name>
    <dbReference type="NCBI Taxonomy" id="1165861"/>
    <lineage>
        <taxon>Eukaryota</taxon>
        <taxon>Fungi</taxon>
        <taxon>Dikarya</taxon>
        <taxon>Basidiomycota</taxon>
        <taxon>Pucciniomycotina</taxon>
        <taxon>Pucciniomycetes</taxon>
        <taxon>Pucciniales</taxon>
        <taxon>Pucciniaceae</taxon>
        <taxon>Puccinia</taxon>
    </lineage>
</organism>
<dbReference type="OrthoDB" id="2517518at2759"/>
<protein>
    <submittedName>
        <fullName evidence="2">Uncharacterized protein</fullName>
    </submittedName>
</protein>
<evidence type="ECO:0000313" key="2">
    <source>
        <dbReference type="EMBL" id="KNE92843.1"/>
    </source>
</evidence>
<accession>A0A0L0V0N7</accession>
<reference evidence="3" key="1">
    <citation type="submission" date="2014-03" db="EMBL/GenBank/DDBJ databases">
        <title>The Genome Sequence of Puccinia striiformis f. sp. tritici PST-78.</title>
        <authorList>
            <consortium name="The Broad Institute Genome Sequencing Platform"/>
            <person name="Cuomo C."/>
            <person name="Hulbert S."/>
            <person name="Chen X."/>
            <person name="Walker B."/>
            <person name="Young S.K."/>
            <person name="Zeng Q."/>
            <person name="Gargeya S."/>
            <person name="Fitzgerald M."/>
            <person name="Haas B."/>
            <person name="Abouelleil A."/>
            <person name="Alvarado L."/>
            <person name="Arachchi H.M."/>
            <person name="Berlin A.M."/>
            <person name="Chapman S.B."/>
            <person name="Goldberg J."/>
            <person name="Griggs A."/>
            <person name="Gujja S."/>
            <person name="Hansen M."/>
            <person name="Howarth C."/>
            <person name="Imamovic A."/>
            <person name="Larimer J."/>
            <person name="McCowan C."/>
            <person name="Montmayeur A."/>
            <person name="Murphy C."/>
            <person name="Neiman D."/>
            <person name="Pearson M."/>
            <person name="Priest M."/>
            <person name="Roberts A."/>
            <person name="Saif S."/>
            <person name="Shea T."/>
            <person name="Sisk P."/>
            <person name="Sykes S."/>
            <person name="Wortman J."/>
            <person name="Nusbaum C."/>
            <person name="Birren B."/>
        </authorList>
    </citation>
    <scope>NUCLEOTIDE SEQUENCE [LARGE SCALE GENOMIC DNA]</scope>
    <source>
        <strain evidence="3">race PST-78</strain>
    </source>
</reference>
<name>A0A0L0V0N7_9BASI</name>
<evidence type="ECO:0000256" key="1">
    <source>
        <dbReference type="SAM" id="SignalP"/>
    </source>
</evidence>
<keyword evidence="3" id="KW-1185">Reference proteome</keyword>
<evidence type="ECO:0000313" key="3">
    <source>
        <dbReference type="Proteomes" id="UP000054564"/>
    </source>
</evidence>
<dbReference type="EMBL" id="AJIL01000152">
    <property type="protein sequence ID" value="KNE92843.1"/>
    <property type="molecule type" value="Genomic_DNA"/>
</dbReference>
<gene>
    <name evidence="2" type="ORF">PSTG_13754</name>
</gene>
<feature type="chain" id="PRO_5005549301" evidence="1">
    <location>
        <begin position="23"/>
        <end position="144"/>
    </location>
</feature>
<dbReference type="AlphaFoldDB" id="A0A0L0V0N7"/>